<keyword evidence="2" id="KW-1185">Reference proteome</keyword>
<organism evidence="1 2">
    <name type="scientific">Anaerocolumna aminovalerica</name>
    <dbReference type="NCBI Taxonomy" id="1527"/>
    <lineage>
        <taxon>Bacteria</taxon>
        <taxon>Bacillati</taxon>
        <taxon>Bacillota</taxon>
        <taxon>Clostridia</taxon>
        <taxon>Lachnospirales</taxon>
        <taxon>Lachnospiraceae</taxon>
        <taxon>Anaerocolumna</taxon>
    </lineage>
</organism>
<evidence type="ECO:0000313" key="2">
    <source>
        <dbReference type="Proteomes" id="UP000198806"/>
    </source>
</evidence>
<dbReference type="OrthoDB" id="5416005at2"/>
<sequence length="207" mass="23725">MKNILNYQTSEYDCGPTTLINAFRYLFEREQLTPELLKTISMYTLDAYDEKGESGKNGTSKMAMKFISSWLNQYGITKNFPVFSEFLEGEQVYIGQNSGIIGCLQQRGVVVARVWLEDVGHYVLLNDVAGDVIEVFDPYYIENFPDNHEVSVVEGLPGKLNRRVKAELMNRKEPVSYAFGPVEIREAMLIYNTTTRKTEENSIEYII</sequence>
<accession>A0A1I5D100</accession>
<dbReference type="STRING" id="1527.SAMN04489757_104154"/>
<reference evidence="1 2" key="1">
    <citation type="submission" date="2016-10" db="EMBL/GenBank/DDBJ databases">
        <authorList>
            <person name="de Groot N.N."/>
        </authorList>
    </citation>
    <scope>NUCLEOTIDE SEQUENCE [LARGE SCALE GENOMIC DNA]</scope>
    <source>
        <strain evidence="1 2">DSM 1283</strain>
    </source>
</reference>
<gene>
    <name evidence="1" type="ORF">SAMN04489757_104154</name>
</gene>
<proteinExistence type="predicted"/>
<dbReference type="EMBL" id="FOWD01000004">
    <property type="protein sequence ID" value="SFN92561.1"/>
    <property type="molecule type" value="Genomic_DNA"/>
</dbReference>
<name>A0A1I5D100_9FIRM</name>
<dbReference type="RefSeq" id="WP_091684528.1">
    <property type="nucleotide sequence ID" value="NZ_BAABFM010000079.1"/>
</dbReference>
<protein>
    <recommendedName>
        <fullName evidence="3">Peptidase_C39 like family protein</fullName>
    </recommendedName>
</protein>
<dbReference type="AlphaFoldDB" id="A0A1I5D100"/>
<dbReference type="Proteomes" id="UP000198806">
    <property type="component" value="Unassembled WGS sequence"/>
</dbReference>
<evidence type="ECO:0000313" key="1">
    <source>
        <dbReference type="EMBL" id="SFN92561.1"/>
    </source>
</evidence>
<evidence type="ECO:0008006" key="3">
    <source>
        <dbReference type="Google" id="ProtNLM"/>
    </source>
</evidence>